<dbReference type="Gene3D" id="3.20.20.70">
    <property type="entry name" value="Aldolase class I"/>
    <property type="match status" value="1"/>
</dbReference>
<protein>
    <recommendedName>
        <fullName evidence="12">tRNA-dihydrouridine synthase</fullName>
        <ecNumber evidence="12">1.3.1.-</ecNumber>
    </recommendedName>
</protein>
<feature type="domain" description="DUS-like FMN-binding" evidence="15">
    <location>
        <begin position="19"/>
        <end position="323"/>
    </location>
</feature>
<keyword evidence="7" id="KW-0521">NADP</keyword>
<dbReference type="GO" id="GO:0050660">
    <property type="term" value="F:flavin adenine dinucleotide binding"/>
    <property type="evidence" value="ECO:0007669"/>
    <property type="project" value="InterPro"/>
</dbReference>
<evidence type="ECO:0000256" key="1">
    <source>
        <dbReference type="ARBA" id="ARBA00001917"/>
    </source>
</evidence>
<keyword evidence="8" id="KW-0694">RNA-binding</keyword>
<dbReference type="InterPro" id="IPR024036">
    <property type="entry name" value="tRNA-dHydroUridine_Synthase_C"/>
</dbReference>
<dbReference type="InterPro" id="IPR035587">
    <property type="entry name" value="DUS-like_FMN-bd"/>
</dbReference>
<dbReference type="SUPFAM" id="SSF51395">
    <property type="entry name" value="FMN-linked oxidoreductases"/>
    <property type="match status" value="1"/>
</dbReference>
<dbReference type="NCBIfam" id="TIGR00737">
    <property type="entry name" value="nifR3_yhdG"/>
    <property type="match status" value="1"/>
</dbReference>
<reference evidence="16" key="2">
    <citation type="journal article" date="2021" name="PeerJ">
        <title>Extensive microbial diversity within the chicken gut microbiome revealed by metagenomics and culture.</title>
        <authorList>
            <person name="Gilroy R."/>
            <person name="Ravi A."/>
            <person name="Getino M."/>
            <person name="Pursley I."/>
            <person name="Horton D.L."/>
            <person name="Alikhan N.F."/>
            <person name="Baker D."/>
            <person name="Gharbi K."/>
            <person name="Hall N."/>
            <person name="Watson M."/>
            <person name="Adriaenssens E.M."/>
            <person name="Foster-Nyarko E."/>
            <person name="Jarju S."/>
            <person name="Secka A."/>
            <person name="Antonio M."/>
            <person name="Oren A."/>
            <person name="Chaudhuri R.R."/>
            <person name="La Ragione R."/>
            <person name="Hildebrand F."/>
            <person name="Pallen M.J."/>
        </authorList>
    </citation>
    <scope>NUCLEOTIDE SEQUENCE</scope>
    <source>
        <strain evidence="16">10532</strain>
    </source>
</reference>
<comment type="cofactor">
    <cofactor evidence="1 12 14">
        <name>FMN</name>
        <dbReference type="ChEBI" id="CHEBI:58210"/>
    </cofactor>
</comment>
<feature type="binding site" evidence="14">
    <location>
        <position position="180"/>
    </location>
    <ligand>
        <name>FMN</name>
        <dbReference type="ChEBI" id="CHEBI:58210"/>
    </ligand>
</feature>
<dbReference type="InterPro" id="IPR004652">
    <property type="entry name" value="DusB-like"/>
</dbReference>
<evidence type="ECO:0000256" key="13">
    <source>
        <dbReference type="PIRSR" id="PIRSR006621-1"/>
    </source>
</evidence>
<evidence type="ECO:0000256" key="2">
    <source>
        <dbReference type="ARBA" id="ARBA00002790"/>
    </source>
</evidence>
<gene>
    <name evidence="16" type="primary">dusB</name>
    <name evidence="16" type="ORF">IAA81_06145</name>
</gene>
<keyword evidence="6 12" id="KW-0819">tRNA processing</keyword>
<evidence type="ECO:0000256" key="12">
    <source>
        <dbReference type="PIRNR" id="PIRNR006621"/>
    </source>
</evidence>
<evidence type="ECO:0000256" key="6">
    <source>
        <dbReference type="ARBA" id="ARBA00022694"/>
    </source>
</evidence>
<dbReference type="AlphaFoldDB" id="A0A9D9HPL0"/>
<comment type="function">
    <text evidence="2 12">Catalyzes the synthesis of 5,6-dihydrouridine (D), a modified base found in the D-loop of most tRNAs, via the reduction of the C5-C6 double bond in target uridines.</text>
</comment>
<keyword evidence="4 12" id="KW-0285">Flavoprotein</keyword>
<evidence type="ECO:0000256" key="11">
    <source>
        <dbReference type="ARBA" id="ARBA00048802"/>
    </source>
</evidence>
<comment type="similarity">
    <text evidence="12">Belongs to the dus family.</text>
</comment>
<evidence type="ECO:0000256" key="14">
    <source>
        <dbReference type="PIRSR" id="PIRSR006621-2"/>
    </source>
</evidence>
<organism evidence="16 17">
    <name type="scientific">Candidatus Gallitreponema excrementavium</name>
    <dbReference type="NCBI Taxonomy" id="2840840"/>
    <lineage>
        <taxon>Bacteria</taxon>
        <taxon>Pseudomonadati</taxon>
        <taxon>Spirochaetota</taxon>
        <taxon>Spirochaetia</taxon>
        <taxon>Spirochaetales</taxon>
        <taxon>Candidatus Gallitreponema</taxon>
    </lineage>
</organism>
<name>A0A9D9HPL0_9SPIR</name>
<feature type="binding site" evidence="14">
    <location>
        <begin position="240"/>
        <end position="241"/>
    </location>
    <ligand>
        <name>FMN</name>
        <dbReference type="ChEBI" id="CHEBI:58210"/>
    </ligand>
</feature>
<dbReference type="Proteomes" id="UP000823638">
    <property type="component" value="Unassembled WGS sequence"/>
</dbReference>
<sequence length="343" mass="37373">MLYHPVKAGNLEIPGNLFLAPVAGYSDRAFRSVCAVWGADFAFTEMVSAEALVRASEKTAGLMEKGKAEKLYGIQLFGSNPVVMSKAVEIVLSRYEPAVIDVNCGCPVPKIVKSNSGSYLTKNPDLLKAIVGAMVKKISDMGSFCPVSVKIRSGWDSSSLTWKEAAFAALEAGAEMIGFHPRTRAQGYSGKADWKLLAELSRDVHSTFPGVPVIGSGDLFSPEDALSMLQETSCDGVMFARGAMGNPFIFSMTKELLTNGRYTPVNFEQKIRTAFMELAELVSDKGEKTACREMRKRFCAYVKGFPGSAEIRNLIVQAESLEDYRRIFAEKGLMLESIFGSGM</sequence>
<dbReference type="Gene3D" id="1.10.1200.80">
    <property type="entry name" value="Putative flavin oxidoreducatase, domain 2"/>
    <property type="match status" value="1"/>
</dbReference>
<dbReference type="EMBL" id="JADIMM010000079">
    <property type="protein sequence ID" value="MBO8457791.1"/>
    <property type="molecule type" value="Genomic_DNA"/>
</dbReference>
<dbReference type="PIRSF" id="PIRSF006621">
    <property type="entry name" value="Dus"/>
    <property type="match status" value="1"/>
</dbReference>
<evidence type="ECO:0000256" key="9">
    <source>
        <dbReference type="ARBA" id="ARBA00023002"/>
    </source>
</evidence>
<dbReference type="InterPro" id="IPR018517">
    <property type="entry name" value="tRNA_hU_synthase_CS"/>
</dbReference>
<dbReference type="GO" id="GO:0017150">
    <property type="term" value="F:tRNA dihydrouridine synthase activity"/>
    <property type="evidence" value="ECO:0007669"/>
    <property type="project" value="InterPro"/>
</dbReference>
<feature type="binding site" evidence="14">
    <location>
        <position position="75"/>
    </location>
    <ligand>
        <name>FMN</name>
        <dbReference type="ChEBI" id="CHEBI:58210"/>
    </ligand>
</feature>
<feature type="binding site" evidence="14">
    <location>
        <position position="150"/>
    </location>
    <ligand>
        <name>FMN</name>
        <dbReference type="ChEBI" id="CHEBI:58210"/>
    </ligand>
</feature>
<evidence type="ECO:0000259" key="15">
    <source>
        <dbReference type="Pfam" id="PF01207"/>
    </source>
</evidence>
<evidence type="ECO:0000313" key="17">
    <source>
        <dbReference type="Proteomes" id="UP000823638"/>
    </source>
</evidence>
<proteinExistence type="inferred from homology"/>
<dbReference type="InterPro" id="IPR013785">
    <property type="entry name" value="Aldolase_TIM"/>
</dbReference>
<comment type="catalytic activity">
    <reaction evidence="11">
        <text>a 5,6-dihydrouridine in tRNA + NAD(+) = a uridine in tRNA + NADH + H(+)</text>
        <dbReference type="Rhea" id="RHEA:54452"/>
        <dbReference type="Rhea" id="RHEA-COMP:13339"/>
        <dbReference type="Rhea" id="RHEA-COMP:13887"/>
        <dbReference type="ChEBI" id="CHEBI:15378"/>
        <dbReference type="ChEBI" id="CHEBI:57540"/>
        <dbReference type="ChEBI" id="CHEBI:57945"/>
        <dbReference type="ChEBI" id="CHEBI:65315"/>
        <dbReference type="ChEBI" id="CHEBI:74443"/>
    </reaction>
</comment>
<evidence type="ECO:0000256" key="3">
    <source>
        <dbReference type="ARBA" id="ARBA00022555"/>
    </source>
</evidence>
<dbReference type="GO" id="GO:0000049">
    <property type="term" value="F:tRNA binding"/>
    <property type="evidence" value="ECO:0007669"/>
    <property type="project" value="UniProtKB-KW"/>
</dbReference>
<dbReference type="PANTHER" id="PTHR45846">
    <property type="entry name" value="TRNA-DIHYDROURIDINE(47) SYNTHASE [NAD(P)(+)]-LIKE"/>
    <property type="match status" value="1"/>
</dbReference>
<accession>A0A9D9HPL0</accession>
<evidence type="ECO:0000256" key="4">
    <source>
        <dbReference type="ARBA" id="ARBA00022630"/>
    </source>
</evidence>
<evidence type="ECO:0000256" key="5">
    <source>
        <dbReference type="ARBA" id="ARBA00022643"/>
    </source>
</evidence>
<evidence type="ECO:0000256" key="8">
    <source>
        <dbReference type="ARBA" id="ARBA00022884"/>
    </source>
</evidence>
<comment type="catalytic activity">
    <reaction evidence="10">
        <text>a 5,6-dihydrouridine in tRNA + NADP(+) = a uridine in tRNA + NADPH + H(+)</text>
        <dbReference type="Rhea" id="RHEA:23624"/>
        <dbReference type="Rhea" id="RHEA-COMP:13339"/>
        <dbReference type="Rhea" id="RHEA-COMP:13887"/>
        <dbReference type="ChEBI" id="CHEBI:15378"/>
        <dbReference type="ChEBI" id="CHEBI:57783"/>
        <dbReference type="ChEBI" id="CHEBI:58349"/>
        <dbReference type="ChEBI" id="CHEBI:65315"/>
        <dbReference type="ChEBI" id="CHEBI:74443"/>
    </reaction>
</comment>
<evidence type="ECO:0000256" key="10">
    <source>
        <dbReference type="ARBA" id="ARBA00048205"/>
    </source>
</evidence>
<keyword evidence="5 12" id="KW-0288">FMN</keyword>
<dbReference type="Pfam" id="PF01207">
    <property type="entry name" value="Dus"/>
    <property type="match status" value="1"/>
</dbReference>
<reference evidence="16" key="1">
    <citation type="submission" date="2020-10" db="EMBL/GenBank/DDBJ databases">
        <authorList>
            <person name="Gilroy R."/>
        </authorList>
    </citation>
    <scope>NUCLEOTIDE SEQUENCE</scope>
    <source>
        <strain evidence="16">10532</strain>
    </source>
</reference>
<comment type="caution">
    <text evidence="16">The sequence shown here is derived from an EMBL/GenBank/DDBJ whole genome shotgun (WGS) entry which is preliminary data.</text>
</comment>
<feature type="active site" description="Proton donor" evidence="13">
    <location>
        <position position="106"/>
    </location>
</feature>
<keyword evidence="9 12" id="KW-0560">Oxidoreductase</keyword>
<evidence type="ECO:0000256" key="7">
    <source>
        <dbReference type="ARBA" id="ARBA00022857"/>
    </source>
</evidence>
<keyword evidence="14" id="KW-0547">Nucleotide-binding</keyword>
<keyword evidence="3" id="KW-0820">tRNA-binding</keyword>
<dbReference type="CDD" id="cd02801">
    <property type="entry name" value="DUS_like_FMN"/>
    <property type="match status" value="1"/>
</dbReference>
<dbReference type="PROSITE" id="PS01136">
    <property type="entry name" value="UPF0034"/>
    <property type="match status" value="1"/>
</dbReference>
<dbReference type="EC" id="1.3.1.-" evidence="12"/>
<dbReference type="InterPro" id="IPR001269">
    <property type="entry name" value="DUS_fam"/>
</dbReference>
<evidence type="ECO:0000313" key="16">
    <source>
        <dbReference type="EMBL" id="MBO8457791.1"/>
    </source>
</evidence>
<dbReference type="PANTHER" id="PTHR45846:SF1">
    <property type="entry name" value="TRNA-DIHYDROURIDINE(47) SYNTHASE [NAD(P)(+)]-LIKE"/>
    <property type="match status" value="1"/>
</dbReference>